<keyword evidence="5" id="KW-0804">Transcription</keyword>
<dbReference type="AlphaFoldDB" id="A0A399EBB1"/>
<proteinExistence type="inferred from homology"/>
<dbReference type="Pfam" id="PF08681">
    <property type="entry name" value="TacA1"/>
    <property type="match status" value="1"/>
</dbReference>
<keyword evidence="2" id="KW-1277">Toxin-antitoxin system</keyword>
<evidence type="ECO:0000313" key="7">
    <source>
        <dbReference type="EMBL" id="RIH81228.1"/>
    </source>
</evidence>
<evidence type="ECO:0000256" key="1">
    <source>
        <dbReference type="ARBA" id="ARBA00022491"/>
    </source>
</evidence>
<dbReference type="InterPro" id="IPR010985">
    <property type="entry name" value="Ribbon_hlx_hlx"/>
</dbReference>
<evidence type="ECO:0000256" key="5">
    <source>
        <dbReference type="ARBA" id="ARBA00023163"/>
    </source>
</evidence>
<keyword evidence="3" id="KW-0805">Transcription regulation</keyword>
<dbReference type="EMBL" id="QWKZ01000182">
    <property type="protein sequence ID" value="RIH81228.1"/>
    <property type="molecule type" value="Genomic_DNA"/>
</dbReference>
<protein>
    <recommendedName>
        <fullName evidence="9">DUF1778 domain-containing protein</fullName>
    </recommendedName>
</protein>
<dbReference type="Proteomes" id="UP000265800">
    <property type="component" value="Unassembled WGS sequence"/>
</dbReference>
<dbReference type="PANTHER" id="PTHR35401:SF1">
    <property type="entry name" value="CYTOPLASMIC PROTEIN"/>
    <property type="match status" value="1"/>
</dbReference>
<dbReference type="RefSeq" id="WP_119361315.1">
    <property type="nucleotide sequence ID" value="NZ_QWKZ01000182.1"/>
</dbReference>
<keyword evidence="1" id="KW-0678">Repressor</keyword>
<accession>A0A399EBB1</accession>
<dbReference type="SUPFAM" id="SSF47598">
    <property type="entry name" value="Ribbon-helix-helix"/>
    <property type="match status" value="1"/>
</dbReference>
<comment type="caution">
    <text evidence="7">The sequence shown here is derived from an EMBL/GenBank/DDBJ whole genome shotgun (WGS) entry which is preliminary data.</text>
</comment>
<dbReference type="InterPro" id="IPR014795">
    <property type="entry name" value="TacA_1-like"/>
</dbReference>
<sequence>MPKTARMEFRLTQSQKELIKQAARLEGRSLSEFATGALVAEARRVLAEQRQREEVQVSQEAFAHLVEAIKQSPQVLPDLLAQLRKAAR</sequence>
<keyword evidence="4" id="KW-0238">DNA-binding</keyword>
<evidence type="ECO:0000256" key="6">
    <source>
        <dbReference type="ARBA" id="ARBA00049988"/>
    </source>
</evidence>
<evidence type="ECO:0000256" key="2">
    <source>
        <dbReference type="ARBA" id="ARBA00022649"/>
    </source>
</evidence>
<dbReference type="Gene3D" id="1.20.5.780">
    <property type="entry name" value="Single helix bin"/>
    <property type="match status" value="1"/>
</dbReference>
<keyword evidence="8" id="KW-1185">Reference proteome</keyword>
<dbReference type="GO" id="GO:0006355">
    <property type="term" value="P:regulation of DNA-templated transcription"/>
    <property type="evidence" value="ECO:0007669"/>
    <property type="project" value="InterPro"/>
</dbReference>
<evidence type="ECO:0000313" key="8">
    <source>
        <dbReference type="Proteomes" id="UP000265800"/>
    </source>
</evidence>
<dbReference type="GO" id="GO:0003677">
    <property type="term" value="F:DNA binding"/>
    <property type="evidence" value="ECO:0007669"/>
    <property type="project" value="UniProtKB-KW"/>
</dbReference>
<gene>
    <name evidence="7" type="ORF">Mlute_02859</name>
</gene>
<organism evidence="7 8">
    <name type="scientific">Meiothermus luteus</name>
    <dbReference type="NCBI Taxonomy" id="2026184"/>
    <lineage>
        <taxon>Bacteria</taxon>
        <taxon>Thermotogati</taxon>
        <taxon>Deinococcota</taxon>
        <taxon>Deinococci</taxon>
        <taxon>Thermales</taxon>
        <taxon>Thermaceae</taxon>
        <taxon>Meiothermus</taxon>
    </lineage>
</organism>
<comment type="similarity">
    <text evidence="6">Belongs to the TacA antitoxin family.</text>
</comment>
<evidence type="ECO:0008006" key="9">
    <source>
        <dbReference type="Google" id="ProtNLM"/>
    </source>
</evidence>
<name>A0A399EBB1_9DEIN</name>
<reference evidence="7 8" key="1">
    <citation type="submission" date="2018-08" db="EMBL/GenBank/DDBJ databases">
        <title>Meiothermus luteus KCTC 52599 genome sequencing project.</title>
        <authorList>
            <person name="Da Costa M.S."/>
            <person name="Albuquerque L."/>
            <person name="Raposo P."/>
            <person name="Froufe H.J.C."/>
            <person name="Barroso C.S."/>
            <person name="Egas C."/>
        </authorList>
    </citation>
    <scope>NUCLEOTIDE SEQUENCE [LARGE SCALE GENOMIC DNA]</scope>
    <source>
        <strain evidence="7 8">KCTC 52599</strain>
    </source>
</reference>
<dbReference type="PANTHER" id="PTHR35401">
    <property type="entry name" value="COPG FAMILY HELIX-TURN-HELIX PROTEIN-RELATED-RELATED"/>
    <property type="match status" value="1"/>
</dbReference>
<evidence type="ECO:0000256" key="4">
    <source>
        <dbReference type="ARBA" id="ARBA00023125"/>
    </source>
</evidence>
<evidence type="ECO:0000256" key="3">
    <source>
        <dbReference type="ARBA" id="ARBA00023015"/>
    </source>
</evidence>